<proteinExistence type="predicted"/>
<reference evidence="1" key="1">
    <citation type="submission" date="2021-08" db="EMBL/GenBank/DDBJ databases">
        <title>The first chromosome-level gecko genome reveals the dynamic sex chromosomes of Neotropical dwarf geckos (Sphaerodactylidae: Sphaerodactylus).</title>
        <authorList>
            <person name="Pinto B.J."/>
            <person name="Keating S.E."/>
            <person name="Gamble T."/>
        </authorList>
    </citation>
    <scope>NUCLEOTIDE SEQUENCE</scope>
    <source>
        <strain evidence="1">TG3544</strain>
    </source>
</reference>
<evidence type="ECO:0000313" key="2">
    <source>
        <dbReference type="Proteomes" id="UP000827872"/>
    </source>
</evidence>
<dbReference type="EMBL" id="CM037629">
    <property type="protein sequence ID" value="KAH7990195.1"/>
    <property type="molecule type" value="Genomic_DNA"/>
</dbReference>
<protein>
    <submittedName>
        <fullName evidence="1">Uncharacterized protein</fullName>
    </submittedName>
</protein>
<comment type="caution">
    <text evidence="1">The sequence shown here is derived from an EMBL/GenBank/DDBJ whole genome shotgun (WGS) entry which is preliminary data.</text>
</comment>
<gene>
    <name evidence="1" type="ORF">K3G42_004131</name>
</gene>
<accession>A0ACB8ED77</accession>
<sequence length="121" mass="12431">MAAGGPSAEERGYCRFLELFLVEFRGPFGAEPPPPSSSSSAASPSSAAGGAEGDPGHADEAAAGCEGEQAEEAGPASKGERCLLSSSLHQPPPLRRKRMWECVDRVCLSSGVPGLIADCKE</sequence>
<keyword evidence="2" id="KW-1185">Reference proteome</keyword>
<dbReference type="Proteomes" id="UP000827872">
    <property type="component" value="Linkage Group LG16"/>
</dbReference>
<organism evidence="1 2">
    <name type="scientific">Sphaerodactylus townsendi</name>
    <dbReference type="NCBI Taxonomy" id="933632"/>
    <lineage>
        <taxon>Eukaryota</taxon>
        <taxon>Metazoa</taxon>
        <taxon>Chordata</taxon>
        <taxon>Craniata</taxon>
        <taxon>Vertebrata</taxon>
        <taxon>Euteleostomi</taxon>
        <taxon>Lepidosauria</taxon>
        <taxon>Squamata</taxon>
        <taxon>Bifurcata</taxon>
        <taxon>Gekkota</taxon>
        <taxon>Sphaerodactylidae</taxon>
        <taxon>Sphaerodactylus</taxon>
    </lineage>
</organism>
<name>A0ACB8ED77_9SAUR</name>
<evidence type="ECO:0000313" key="1">
    <source>
        <dbReference type="EMBL" id="KAH7990195.1"/>
    </source>
</evidence>